<feature type="non-terminal residue" evidence="1">
    <location>
        <position position="1"/>
    </location>
</feature>
<dbReference type="OrthoDB" id="2411602at2759"/>
<evidence type="ECO:0000313" key="2">
    <source>
        <dbReference type="Proteomes" id="UP000037035"/>
    </source>
</evidence>
<dbReference type="GO" id="GO:0030163">
    <property type="term" value="P:protein catabolic process"/>
    <property type="evidence" value="ECO:0007669"/>
    <property type="project" value="InterPro"/>
</dbReference>
<sequence length="120" mass="13776">IEKKNQSAGMTQEAFQSCKELKRLRSIKSISVEHSVIKNYLEIMLELPWSTSFINLTNQAVVAKCFLRKSCAQLDIFGMFKVKQHLIEFLAVIKLRTDLDIRTTNQQSNVDLSQNNNNSI</sequence>
<dbReference type="Proteomes" id="UP000037035">
    <property type="component" value="Unassembled WGS sequence"/>
</dbReference>
<comment type="caution">
    <text evidence="1">The sequence shown here is derived from an EMBL/GenBank/DDBJ whole genome shotgun (WGS) entry which is preliminary data.</text>
</comment>
<dbReference type="GO" id="GO:0005524">
    <property type="term" value="F:ATP binding"/>
    <property type="evidence" value="ECO:0007669"/>
    <property type="project" value="InterPro"/>
</dbReference>
<reference evidence="1 2" key="1">
    <citation type="submission" date="2015-08" db="EMBL/GenBank/DDBJ databases">
        <title>Next Generation Sequencing and Analysis of the Genome of Puccinia sorghi L Schw, the Causal Agent of Maize Common Rust.</title>
        <authorList>
            <person name="Rochi L."/>
            <person name="Burguener G."/>
            <person name="Darino M."/>
            <person name="Turjanski A."/>
            <person name="Kreff E."/>
            <person name="Dieguez M.J."/>
            <person name="Sacco F."/>
        </authorList>
    </citation>
    <scope>NUCLEOTIDE SEQUENCE [LARGE SCALE GENOMIC DNA]</scope>
    <source>
        <strain evidence="1 2">RO10H11247</strain>
    </source>
</reference>
<proteinExistence type="predicted"/>
<organism evidence="1 2">
    <name type="scientific">Puccinia sorghi</name>
    <dbReference type="NCBI Taxonomy" id="27349"/>
    <lineage>
        <taxon>Eukaryota</taxon>
        <taxon>Fungi</taxon>
        <taxon>Dikarya</taxon>
        <taxon>Basidiomycota</taxon>
        <taxon>Pucciniomycotina</taxon>
        <taxon>Pucciniomycetes</taxon>
        <taxon>Pucciniales</taxon>
        <taxon>Pucciniaceae</taxon>
        <taxon>Puccinia</taxon>
    </lineage>
</organism>
<keyword evidence="2" id="KW-1185">Reference proteome</keyword>
<dbReference type="Gene3D" id="1.20.5.5270">
    <property type="match status" value="1"/>
</dbReference>
<dbReference type="InterPro" id="IPR027065">
    <property type="entry name" value="Lon_Prtase"/>
</dbReference>
<dbReference type="VEuPathDB" id="FungiDB:VP01_15076g1"/>
<protein>
    <submittedName>
        <fullName evidence="1">Uncharacterized protein</fullName>
    </submittedName>
</protein>
<dbReference type="PANTHER" id="PTHR10046">
    <property type="entry name" value="ATP DEPENDENT LON PROTEASE FAMILY MEMBER"/>
    <property type="match status" value="1"/>
</dbReference>
<dbReference type="STRING" id="27349.A0A0L6VIY2"/>
<accession>A0A0L6VIY2</accession>
<dbReference type="GO" id="GO:0004252">
    <property type="term" value="F:serine-type endopeptidase activity"/>
    <property type="evidence" value="ECO:0007669"/>
    <property type="project" value="InterPro"/>
</dbReference>
<name>A0A0L6VIY2_9BASI</name>
<dbReference type="GO" id="GO:0004176">
    <property type="term" value="F:ATP-dependent peptidase activity"/>
    <property type="evidence" value="ECO:0007669"/>
    <property type="project" value="InterPro"/>
</dbReference>
<dbReference type="AlphaFoldDB" id="A0A0L6VIY2"/>
<dbReference type="EMBL" id="LAVV01005638">
    <property type="protein sequence ID" value="KNZ60741.1"/>
    <property type="molecule type" value="Genomic_DNA"/>
</dbReference>
<evidence type="ECO:0000313" key="1">
    <source>
        <dbReference type="EMBL" id="KNZ60741.1"/>
    </source>
</evidence>
<gene>
    <name evidence="1" type="ORF">VP01_15076g1</name>
</gene>